<comment type="caution">
    <text evidence="3">The sequence shown here is derived from an EMBL/GenBank/DDBJ whole genome shotgun (WGS) entry which is preliminary data.</text>
</comment>
<feature type="region of interest" description="Disordered" evidence="1">
    <location>
        <begin position="157"/>
        <end position="176"/>
    </location>
</feature>
<evidence type="ECO:0000313" key="3">
    <source>
        <dbReference type="EMBL" id="KAG7374286.1"/>
    </source>
</evidence>
<feature type="region of interest" description="Disordered" evidence="1">
    <location>
        <begin position="38"/>
        <end position="86"/>
    </location>
</feature>
<name>A0A9K3M6W7_9STRA</name>
<feature type="chain" id="PRO_5039902899" evidence="2">
    <location>
        <begin position="28"/>
        <end position="280"/>
    </location>
</feature>
<dbReference type="OrthoDB" id="2533at2759"/>
<sequence length="280" mass="30135">MKKQALSLAAAATSSILLLQAQQMADAFLVNNPLQMHSSSTTTNRSMASPDGPAGSFFHKVPNDDDDVDDKEIDGGEGETGANVLDSLSDLSNSVTDSDAAKTDCFDDAVSKLIRQRRKKPLASQPSTINGVPTQGFGKSKAVSGKKKNGKVKPFVAIGPTGVIPPEPINDPSRPQVDDQGYTLYTNEETGEKSRVFEALVDYPCVFTMKIVGANEGTFVADMLAVVADATESELSDITHSTKFMGKWTSLTVQAPVQSSEMLYTLYEKVDLDPRVKFKF</sequence>
<feature type="signal peptide" evidence="2">
    <location>
        <begin position="1"/>
        <end position="27"/>
    </location>
</feature>
<feature type="compositionally biased region" description="Polar residues" evidence="1">
    <location>
        <begin position="124"/>
        <end position="133"/>
    </location>
</feature>
<dbReference type="InterPro" id="IPR007454">
    <property type="entry name" value="UPF0250_YbeD-like"/>
</dbReference>
<reference evidence="3" key="2">
    <citation type="submission" date="2021-04" db="EMBL/GenBank/DDBJ databases">
        <authorList>
            <person name="Podell S."/>
        </authorList>
    </citation>
    <scope>NUCLEOTIDE SEQUENCE</scope>
    <source>
        <strain evidence="3">Hildebrandi</strain>
    </source>
</reference>
<keyword evidence="2" id="KW-0732">Signal</keyword>
<evidence type="ECO:0000256" key="1">
    <source>
        <dbReference type="SAM" id="MobiDB-lite"/>
    </source>
</evidence>
<proteinExistence type="predicted"/>
<gene>
    <name evidence="3" type="ORF">IV203_013381</name>
</gene>
<dbReference type="EMBL" id="JAGRRH010000001">
    <property type="protein sequence ID" value="KAG7374286.1"/>
    <property type="molecule type" value="Genomic_DNA"/>
</dbReference>
<dbReference type="Pfam" id="PF04359">
    <property type="entry name" value="DUF493"/>
    <property type="match status" value="1"/>
</dbReference>
<dbReference type="Proteomes" id="UP000693970">
    <property type="component" value="Unassembled WGS sequence"/>
</dbReference>
<feature type="compositionally biased region" description="Acidic residues" evidence="1">
    <location>
        <begin position="64"/>
        <end position="77"/>
    </location>
</feature>
<feature type="compositionally biased region" description="Polar residues" evidence="1">
    <location>
        <begin position="38"/>
        <end position="47"/>
    </location>
</feature>
<accession>A0A9K3M6W7</accession>
<organism evidence="3 4">
    <name type="scientific">Nitzschia inconspicua</name>
    <dbReference type="NCBI Taxonomy" id="303405"/>
    <lineage>
        <taxon>Eukaryota</taxon>
        <taxon>Sar</taxon>
        <taxon>Stramenopiles</taxon>
        <taxon>Ochrophyta</taxon>
        <taxon>Bacillariophyta</taxon>
        <taxon>Bacillariophyceae</taxon>
        <taxon>Bacillariophycidae</taxon>
        <taxon>Bacillariales</taxon>
        <taxon>Bacillariaceae</taxon>
        <taxon>Nitzschia</taxon>
    </lineage>
</organism>
<keyword evidence="4" id="KW-1185">Reference proteome</keyword>
<feature type="region of interest" description="Disordered" evidence="1">
    <location>
        <begin position="117"/>
        <end position="146"/>
    </location>
</feature>
<protein>
    <submittedName>
        <fullName evidence="3">DUF493 domain containing protein</fullName>
    </submittedName>
</protein>
<evidence type="ECO:0000256" key="2">
    <source>
        <dbReference type="SAM" id="SignalP"/>
    </source>
</evidence>
<reference evidence="3" key="1">
    <citation type="journal article" date="2021" name="Sci. Rep.">
        <title>Diploid genomic architecture of Nitzschia inconspicua, an elite biomass production diatom.</title>
        <authorList>
            <person name="Oliver A."/>
            <person name="Podell S."/>
            <person name="Pinowska A."/>
            <person name="Traller J.C."/>
            <person name="Smith S.R."/>
            <person name="McClure R."/>
            <person name="Beliaev A."/>
            <person name="Bohutskyi P."/>
            <person name="Hill E.A."/>
            <person name="Rabines A."/>
            <person name="Zheng H."/>
            <person name="Allen L.Z."/>
            <person name="Kuo A."/>
            <person name="Grigoriev I.V."/>
            <person name="Allen A.E."/>
            <person name="Hazlebeck D."/>
            <person name="Allen E.E."/>
        </authorList>
    </citation>
    <scope>NUCLEOTIDE SEQUENCE</scope>
    <source>
        <strain evidence="3">Hildebrandi</strain>
    </source>
</reference>
<dbReference type="AlphaFoldDB" id="A0A9K3M6W7"/>
<evidence type="ECO:0000313" key="4">
    <source>
        <dbReference type="Proteomes" id="UP000693970"/>
    </source>
</evidence>